<dbReference type="GO" id="GO:0015562">
    <property type="term" value="F:efflux transmembrane transporter activity"/>
    <property type="evidence" value="ECO:0007669"/>
    <property type="project" value="InterPro"/>
</dbReference>
<dbReference type="EMBL" id="UGQL01000001">
    <property type="protein sequence ID" value="STZ27218.1"/>
    <property type="molecule type" value="Genomic_DNA"/>
</dbReference>
<gene>
    <name evidence="3" type="primary">oprM_3</name>
    <name evidence="3" type="ORF">NCTC11179_00751</name>
</gene>
<accession>A0A378RKH2</accession>
<keyword evidence="2" id="KW-0812">Transmembrane</keyword>
<comment type="subcellular location">
    <subcellularLocation>
        <location evidence="2">Cell membrane</location>
        <topology evidence="2">Lipid-anchor</topology>
    </subcellularLocation>
</comment>
<keyword evidence="2" id="KW-0564">Palmitate</keyword>
<evidence type="ECO:0000256" key="1">
    <source>
        <dbReference type="ARBA" id="ARBA00007613"/>
    </source>
</evidence>
<comment type="similarity">
    <text evidence="1 2">Belongs to the outer membrane factor (OMF) (TC 1.B.17) family.</text>
</comment>
<dbReference type="PANTHER" id="PTHR30203">
    <property type="entry name" value="OUTER MEMBRANE CATION EFFLUX PROTEIN"/>
    <property type="match status" value="1"/>
</dbReference>
<keyword evidence="2" id="KW-0449">Lipoprotein</keyword>
<proteinExistence type="inferred from homology"/>
<dbReference type="PANTHER" id="PTHR30203:SF33">
    <property type="entry name" value="BLR4455 PROTEIN"/>
    <property type="match status" value="1"/>
</dbReference>
<keyword evidence="4" id="KW-1185">Reference proteome</keyword>
<dbReference type="SUPFAM" id="SSF56954">
    <property type="entry name" value="Outer membrane efflux proteins (OEP)"/>
    <property type="match status" value="1"/>
</dbReference>
<keyword evidence="2" id="KW-0472">Membrane</keyword>
<organism evidence="3 4">
    <name type="scientific">Myroides odoratus</name>
    <name type="common">Flavobacterium odoratum</name>
    <dbReference type="NCBI Taxonomy" id="256"/>
    <lineage>
        <taxon>Bacteria</taxon>
        <taxon>Pseudomonadati</taxon>
        <taxon>Bacteroidota</taxon>
        <taxon>Flavobacteriia</taxon>
        <taxon>Flavobacteriales</taxon>
        <taxon>Flavobacteriaceae</taxon>
        <taxon>Myroides</taxon>
    </lineage>
</organism>
<dbReference type="AlphaFoldDB" id="A0A378RKH2"/>
<dbReference type="Gene3D" id="1.20.1600.10">
    <property type="entry name" value="Outer membrane efflux proteins (OEP)"/>
    <property type="match status" value="1"/>
</dbReference>
<evidence type="ECO:0000256" key="2">
    <source>
        <dbReference type="RuleBase" id="RU362097"/>
    </source>
</evidence>
<dbReference type="Pfam" id="PF02321">
    <property type="entry name" value="OEP"/>
    <property type="match status" value="2"/>
</dbReference>
<evidence type="ECO:0000313" key="3">
    <source>
        <dbReference type="EMBL" id="STZ27218.1"/>
    </source>
</evidence>
<dbReference type="InterPro" id="IPR003423">
    <property type="entry name" value="OMP_efflux"/>
</dbReference>
<name>A0A378RKH2_MYROD</name>
<protein>
    <submittedName>
        <fullName evidence="3">Outer membrane protein oprM</fullName>
    </submittedName>
</protein>
<dbReference type="PROSITE" id="PS51257">
    <property type="entry name" value="PROKAR_LIPOPROTEIN"/>
    <property type="match status" value="1"/>
</dbReference>
<reference evidence="3 4" key="1">
    <citation type="submission" date="2018-06" db="EMBL/GenBank/DDBJ databases">
        <authorList>
            <consortium name="Pathogen Informatics"/>
            <person name="Doyle S."/>
        </authorList>
    </citation>
    <scope>NUCLEOTIDE SEQUENCE [LARGE SCALE GENOMIC DNA]</scope>
    <source>
        <strain evidence="3 4">NCTC11179</strain>
    </source>
</reference>
<evidence type="ECO:0000313" key="4">
    <source>
        <dbReference type="Proteomes" id="UP000255024"/>
    </source>
</evidence>
<dbReference type="Proteomes" id="UP000255024">
    <property type="component" value="Unassembled WGS sequence"/>
</dbReference>
<dbReference type="InterPro" id="IPR010131">
    <property type="entry name" value="MdtP/NodT-like"/>
</dbReference>
<sequence>MKIHTIVVLTLFLSGVLTSCGTSRAYEPVKVVPNALYRDIPLDSASIAQITWQDFFSDVHLQELLELGLARNLDLKIGLERMHSASALLKQTKAKFLPSVAVGAGMKQSRMSENQSFGQMKNATTYDLFATMSWEVDVWGKLASSKRAAFYKLLQTNETQQAVKTQLIAQIADYYYQLVALDRQQVILEQTIENRAEDVKTMQRLKESSVVTGAAVVQSEANYYAAQADLPNVKRQIRTIEHALQVLIDSSGAVIPRGNFDNQRIVQPITVGLPVQLLANRPDVKAAEMEVASYFEEVHVARRAFYPALTLTGGTGYSTYEFKQWFSTTGFFANIAGGLVQPLFNKRLNKTRLEIAKANYQEKVYHFEKALLVAGQEVSDALYSYQTANEQEEKRALQVEKLHLAVDYTKKLLLYHSSTNYTDVLTSEQAYLNAQIQQTKDWLLKWQSTIKLYRALGGGAK</sequence>
<dbReference type="RefSeq" id="WP_115090193.1">
    <property type="nucleotide sequence ID" value="NZ_CP068107.1"/>
</dbReference>
<dbReference type="Gene3D" id="2.20.200.10">
    <property type="entry name" value="Outer membrane efflux proteins (OEP)"/>
    <property type="match status" value="1"/>
</dbReference>
<dbReference type="GO" id="GO:0005886">
    <property type="term" value="C:plasma membrane"/>
    <property type="evidence" value="ECO:0007669"/>
    <property type="project" value="UniProtKB-SubCell"/>
</dbReference>
<dbReference type="NCBIfam" id="TIGR01845">
    <property type="entry name" value="outer_NodT"/>
    <property type="match status" value="1"/>
</dbReference>
<keyword evidence="2" id="KW-1134">Transmembrane beta strand</keyword>